<proteinExistence type="predicted"/>
<dbReference type="EMBL" id="JABEMB010000011">
    <property type="protein sequence ID" value="NNH04030.1"/>
    <property type="molecule type" value="Genomic_DNA"/>
</dbReference>
<dbReference type="PANTHER" id="PTHR30036">
    <property type="entry name" value="D-XYLOSE-BINDING PERIPLASMIC PROTEIN"/>
    <property type="match status" value="1"/>
</dbReference>
<reference evidence="5 6" key="1">
    <citation type="submission" date="2020-05" db="EMBL/GenBank/DDBJ databases">
        <title>MicrobeNet Type strains.</title>
        <authorList>
            <person name="Nicholson A.C."/>
        </authorList>
    </citation>
    <scope>NUCLEOTIDE SEQUENCE [LARGE SCALE GENOMIC DNA]</scope>
    <source>
        <strain evidence="5 6">JCM 14282</strain>
    </source>
</reference>
<dbReference type="SUPFAM" id="SSF53822">
    <property type="entry name" value="Periplasmic binding protein-like I"/>
    <property type="match status" value="1"/>
</dbReference>
<dbReference type="Pfam" id="PF13407">
    <property type="entry name" value="Peripla_BP_4"/>
    <property type="match status" value="1"/>
</dbReference>
<evidence type="ECO:0000256" key="1">
    <source>
        <dbReference type="ARBA" id="ARBA00004196"/>
    </source>
</evidence>
<dbReference type="GO" id="GO:0030288">
    <property type="term" value="C:outer membrane-bounded periplasmic space"/>
    <property type="evidence" value="ECO:0007669"/>
    <property type="project" value="TreeGrafter"/>
</dbReference>
<organism evidence="5 6">
    <name type="scientific">Microbacterium ulmi</name>
    <dbReference type="NCBI Taxonomy" id="179095"/>
    <lineage>
        <taxon>Bacteria</taxon>
        <taxon>Bacillati</taxon>
        <taxon>Actinomycetota</taxon>
        <taxon>Actinomycetes</taxon>
        <taxon>Micrococcales</taxon>
        <taxon>Microbacteriaceae</taxon>
        <taxon>Microbacterium</taxon>
    </lineage>
</organism>
<evidence type="ECO:0000259" key="4">
    <source>
        <dbReference type="Pfam" id="PF13407"/>
    </source>
</evidence>
<keyword evidence="6" id="KW-1185">Reference proteome</keyword>
<dbReference type="Gene3D" id="3.40.50.2300">
    <property type="match status" value="2"/>
</dbReference>
<gene>
    <name evidence="5" type="ORF">HLA99_09240</name>
</gene>
<dbReference type="PANTHER" id="PTHR30036:SF1">
    <property type="entry name" value="D-XYLOSE-BINDING PERIPLASMIC PROTEIN"/>
    <property type="match status" value="1"/>
</dbReference>
<dbReference type="InterPro" id="IPR050555">
    <property type="entry name" value="Bact_Solute-Bind_Prot2"/>
</dbReference>
<dbReference type="CDD" id="cd19994">
    <property type="entry name" value="PBP1_ChvE"/>
    <property type="match status" value="1"/>
</dbReference>
<dbReference type="AlphaFoldDB" id="A0A7Y2Q1K7"/>
<dbReference type="InterPro" id="IPR025997">
    <property type="entry name" value="SBP_2_dom"/>
</dbReference>
<feature type="chain" id="PRO_5039504268" evidence="3">
    <location>
        <begin position="21"/>
        <end position="371"/>
    </location>
</feature>
<sequence>MRKKLLAAGLAAVLLAGALAGCSSRNSDSGSGAEDTVIQKGDTVGVILPTKTSENVANFETYWNEALAEAGFKADIHYAANSNPVPDQQSALQGMITKGIKVIAIAAQDSAQMGAQLKQAKDAGVTIIAWDRLLLNTQDVDYYVSFNNFVVGEQQAQSLLEGLKSKKQEGPWNIELFAGGATDNNATVFFNGAMSVLQPLIDSGELVVLSGQTSFQQVNTEGWLAQKAQQRMANLITSTYESGTELDGVLSPNDTLARAIITALQQGGLSGQIVTGQDGDVASVPLILDGTQYSTVYKDNRQEAIEAVKVISALAAGEDPVAVTDDPDNSDNGVKVVPAVLVTSTLVTAKNAAEAFKDNPSLSKAVAEATE</sequence>
<evidence type="ECO:0000256" key="3">
    <source>
        <dbReference type="SAM" id="SignalP"/>
    </source>
</evidence>
<dbReference type="Proteomes" id="UP000543598">
    <property type="component" value="Unassembled WGS sequence"/>
</dbReference>
<evidence type="ECO:0000313" key="5">
    <source>
        <dbReference type="EMBL" id="NNH04030.1"/>
    </source>
</evidence>
<dbReference type="RefSeq" id="WP_167036662.1">
    <property type="nucleotide sequence ID" value="NZ_BAAANA010000001.1"/>
</dbReference>
<protein>
    <submittedName>
        <fullName evidence="5">Sugar-binding protein</fullName>
    </submittedName>
</protein>
<evidence type="ECO:0000313" key="6">
    <source>
        <dbReference type="Proteomes" id="UP000543598"/>
    </source>
</evidence>
<dbReference type="GO" id="GO:0030246">
    <property type="term" value="F:carbohydrate binding"/>
    <property type="evidence" value="ECO:0007669"/>
    <property type="project" value="TreeGrafter"/>
</dbReference>
<name>A0A7Y2Q1K7_9MICO</name>
<dbReference type="InterPro" id="IPR028082">
    <property type="entry name" value="Peripla_BP_I"/>
</dbReference>
<evidence type="ECO:0000256" key="2">
    <source>
        <dbReference type="ARBA" id="ARBA00022729"/>
    </source>
</evidence>
<feature type="signal peptide" evidence="3">
    <location>
        <begin position="1"/>
        <end position="20"/>
    </location>
</feature>
<comment type="caution">
    <text evidence="5">The sequence shown here is derived from an EMBL/GenBank/DDBJ whole genome shotgun (WGS) entry which is preliminary data.</text>
</comment>
<comment type="subcellular location">
    <subcellularLocation>
        <location evidence="1">Cell envelope</location>
    </subcellularLocation>
</comment>
<accession>A0A7Y2Q1K7</accession>
<dbReference type="PROSITE" id="PS51257">
    <property type="entry name" value="PROKAR_LIPOPROTEIN"/>
    <property type="match status" value="1"/>
</dbReference>
<feature type="domain" description="Periplasmic binding protein" evidence="4">
    <location>
        <begin position="44"/>
        <end position="318"/>
    </location>
</feature>
<keyword evidence="2 3" id="KW-0732">Signal</keyword>